<dbReference type="RefSeq" id="WP_032946892.1">
    <property type="nucleotide sequence ID" value="NZ_JNHI01000119.1"/>
</dbReference>
<dbReference type="SUPFAM" id="SSF57783">
    <property type="entry name" value="Zinc beta-ribbon"/>
    <property type="match status" value="1"/>
</dbReference>
<evidence type="ECO:0000313" key="6">
    <source>
        <dbReference type="Proteomes" id="UP000028134"/>
    </source>
</evidence>
<dbReference type="PATRIC" id="fig|1339350.3.peg.4674"/>
<dbReference type="InterPro" id="IPR036977">
    <property type="entry name" value="DNA_primase_Znf_CHC2"/>
</dbReference>
<keyword evidence="2" id="KW-0863">Zinc-finger</keyword>
<evidence type="ECO:0000313" key="5">
    <source>
        <dbReference type="EMBL" id="KDS23238.1"/>
    </source>
</evidence>
<dbReference type="Pfam" id="PF13155">
    <property type="entry name" value="Toprim_2"/>
    <property type="match status" value="1"/>
</dbReference>
<dbReference type="SUPFAM" id="SSF56731">
    <property type="entry name" value="DNA primase core"/>
    <property type="match status" value="1"/>
</dbReference>
<dbReference type="CDD" id="cd01029">
    <property type="entry name" value="TOPRIM_primases"/>
    <property type="match status" value="1"/>
</dbReference>
<protein>
    <submittedName>
        <fullName evidence="5">Toprim-like family protein</fullName>
    </submittedName>
</protein>
<dbReference type="AlphaFoldDB" id="A0A078QJR9"/>
<comment type="caution">
    <text evidence="5">The sequence shown here is derived from an EMBL/GenBank/DDBJ whole genome shotgun (WGS) entry which is preliminary data.</text>
</comment>
<dbReference type="InterPro" id="IPR050219">
    <property type="entry name" value="DnaG_primase"/>
</dbReference>
<name>A0A078QJR9_PHOVU</name>
<dbReference type="EMBL" id="JNHI01000119">
    <property type="protein sequence ID" value="KDS23238.1"/>
    <property type="molecule type" value="Genomic_DNA"/>
</dbReference>
<dbReference type="Gene3D" id="3.40.1360.10">
    <property type="match status" value="1"/>
</dbReference>
<sequence>MTIEEIKAIPIAAFLARMGYEPARRRGDEYWYLAPYREERTASFQVNVRKEIWHDFGTGQGGDIFNLAGEFIGNGDFKAQARFITETWGGLAPEHKTVSRTDGSDREDLLKKESFTDVRFGPLYNRVLLRYLAERGISSDVAVPNCREVRYTLHGKRYFAIGFRNVSDGYELRNRFFKASLSPKDISLMDNGSDTCNLFEGFIDCLSWLELGLGYGDDYLVLNSVSLLERSFPILDRYERINCYLDRDEAGRRTLEALRKRYADKLVDCSSLYKGYKDLNEYLQHKFL</sequence>
<accession>A0A078QJR9</accession>
<evidence type="ECO:0000256" key="3">
    <source>
        <dbReference type="ARBA" id="ARBA00022833"/>
    </source>
</evidence>
<organism evidence="5 6">
    <name type="scientific">Phocaeicola vulgatus str. 3775 SL</name>
    <name type="common">B</name>
    <name type="synonym">iv</name>
    <dbReference type="NCBI Taxonomy" id="1339350"/>
    <lineage>
        <taxon>Bacteria</taxon>
        <taxon>Pseudomonadati</taxon>
        <taxon>Bacteroidota</taxon>
        <taxon>Bacteroidia</taxon>
        <taxon>Bacteroidales</taxon>
        <taxon>Bacteroidaceae</taxon>
        <taxon>Phocaeicola</taxon>
    </lineage>
</organism>
<dbReference type="GO" id="GO:0003677">
    <property type="term" value="F:DNA binding"/>
    <property type="evidence" value="ECO:0007669"/>
    <property type="project" value="InterPro"/>
</dbReference>
<evidence type="ECO:0000259" key="4">
    <source>
        <dbReference type="Pfam" id="PF01807"/>
    </source>
</evidence>
<proteinExistence type="predicted"/>
<feature type="domain" description="Zinc finger CHC2-type" evidence="4">
    <location>
        <begin position="24"/>
        <end position="70"/>
    </location>
</feature>
<dbReference type="PANTHER" id="PTHR30313:SF2">
    <property type="entry name" value="DNA PRIMASE"/>
    <property type="match status" value="1"/>
</dbReference>
<gene>
    <name evidence="5" type="ORF">M097_4951</name>
</gene>
<dbReference type="GO" id="GO:0006269">
    <property type="term" value="P:DNA replication, synthesis of primer"/>
    <property type="evidence" value="ECO:0007669"/>
    <property type="project" value="TreeGrafter"/>
</dbReference>
<dbReference type="GO" id="GO:0003899">
    <property type="term" value="F:DNA-directed RNA polymerase activity"/>
    <property type="evidence" value="ECO:0007669"/>
    <property type="project" value="InterPro"/>
</dbReference>
<reference evidence="5 6" key="1">
    <citation type="submission" date="2014-04" db="EMBL/GenBank/DDBJ databases">
        <authorList>
            <person name="Sears C."/>
            <person name="Carroll K."/>
            <person name="Sack B.R."/>
            <person name="Qadri F."/>
            <person name="Myers L.L."/>
            <person name="Chung G.-T."/>
            <person name="Escheverria P."/>
            <person name="Fraser C.M."/>
            <person name="Sadzewicz L."/>
            <person name="Shefchek K.A."/>
            <person name="Tallon L."/>
            <person name="Das S.P."/>
            <person name="Daugherty S."/>
            <person name="Mongodin E.F."/>
        </authorList>
    </citation>
    <scope>NUCLEOTIDE SEQUENCE [LARGE SCALE GENOMIC DNA]</scope>
    <source>
        <strain evidence="6">3775 SL(B) 10 (iv)</strain>
    </source>
</reference>
<dbReference type="InterPro" id="IPR034154">
    <property type="entry name" value="TOPRIM_DnaG/twinkle"/>
</dbReference>
<dbReference type="Pfam" id="PF01807">
    <property type="entry name" value="Zn_ribbon_DnaG"/>
    <property type="match status" value="1"/>
</dbReference>
<dbReference type="PANTHER" id="PTHR30313">
    <property type="entry name" value="DNA PRIMASE"/>
    <property type="match status" value="1"/>
</dbReference>
<dbReference type="GO" id="GO:0008270">
    <property type="term" value="F:zinc ion binding"/>
    <property type="evidence" value="ECO:0007669"/>
    <property type="project" value="UniProtKB-KW"/>
</dbReference>
<dbReference type="Gene3D" id="3.90.580.10">
    <property type="entry name" value="Zinc finger, CHC2-type domain"/>
    <property type="match status" value="1"/>
</dbReference>
<dbReference type="Proteomes" id="UP000028134">
    <property type="component" value="Unassembled WGS sequence"/>
</dbReference>
<keyword evidence="3" id="KW-0862">Zinc</keyword>
<dbReference type="InterPro" id="IPR002694">
    <property type="entry name" value="Znf_CHC2"/>
</dbReference>
<evidence type="ECO:0000256" key="1">
    <source>
        <dbReference type="ARBA" id="ARBA00022723"/>
    </source>
</evidence>
<keyword evidence="1" id="KW-0479">Metal-binding</keyword>
<evidence type="ECO:0000256" key="2">
    <source>
        <dbReference type="ARBA" id="ARBA00022771"/>
    </source>
</evidence>
<dbReference type="GO" id="GO:0005737">
    <property type="term" value="C:cytoplasm"/>
    <property type="evidence" value="ECO:0007669"/>
    <property type="project" value="TreeGrafter"/>
</dbReference>